<dbReference type="AlphaFoldDB" id="A0A7W3XYH0"/>
<keyword evidence="2 3" id="KW-0040">ANK repeat</keyword>
<reference evidence="6" key="1">
    <citation type="submission" date="2019-10" db="EMBL/GenBank/DDBJ databases">
        <title>Streptomyces sp. nov., a novel actinobacterium isolated from alkaline environment.</title>
        <authorList>
            <person name="Golinska P."/>
        </authorList>
    </citation>
    <scope>NUCLEOTIDE SEQUENCE [LARGE SCALE GENOMIC DNA]</scope>
    <source>
        <strain evidence="6">DSM 42108</strain>
    </source>
</reference>
<evidence type="ECO:0000256" key="1">
    <source>
        <dbReference type="ARBA" id="ARBA00022737"/>
    </source>
</evidence>
<dbReference type="Proteomes" id="UP000530234">
    <property type="component" value="Unassembled WGS sequence"/>
</dbReference>
<evidence type="ECO:0000256" key="4">
    <source>
        <dbReference type="SAM" id="MobiDB-lite"/>
    </source>
</evidence>
<evidence type="ECO:0000256" key="3">
    <source>
        <dbReference type="PROSITE-ProRule" id="PRU00023"/>
    </source>
</evidence>
<feature type="region of interest" description="Disordered" evidence="4">
    <location>
        <begin position="1"/>
        <end position="22"/>
    </location>
</feature>
<evidence type="ECO:0000313" key="6">
    <source>
        <dbReference type="Proteomes" id="UP000530234"/>
    </source>
</evidence>
<dbReference type="InterPro" id="IPR036770">
    <property type="entry name" value="Ankyrin_rpt-contain_sf"/>
</dbReference>
<dbReference type="EMBL" id="VKHS01000714">
    <property type="protein sequence ID" value="MBB0231999.1"/>
    <property type="molecule type" value="Genomic_DNA"/>
</dbReference>
<sequence>MGILSSVPRASPGGRRLARSAPAGPASLLCRTRPPCFPYPVGPRVIPARRYRAAVTRRREKKRRARFARAVGRDDAGAVRQLLRSGFDARGPDAEGFGPLYAAALAGAPAVARELLRAGADPNAATPGNDGTGGTPMGAAAAWNHTEVIRVLLAAGADPRLREGPSEDDRTPVEWAVRQGFREAAEVLRAGAVGTPTAGPGEGAASGR</sequence>
<dbReference type="Pfam" id="PF00023">
    <property type="entry name" value="Ank"/>
    <property type="match status" value="1"/>
</dbReference>
<keyword evidence="6" id="KW-1185">Reference proteome</keyword>
<evidence type="ECO:0000313" key="5">
    <source>
        <dbReference type="EMBL" id="MBB0231999.1"/>
    </source>
</evidence>
<proteinExistence type="predicted"/>
<feature type="repeat" description="ANK" evidence="3">
    <location>
        <begin position="132"/>
        <end position="164"/>
    </location>
</feature>
<evidence type="ECO:0000256" key="2">
    <source>
        <dbReference type="ARBA" id="ARBA00023043"/>
    </source>
</evidence>
<dbReference type="SUPFAM" id="SSF48403">
    <property type="entry name" value="Ankyrin repeat"/>
    <property type="match status" value="1"/>
</dbReference>
<organism evidence="5 6">
    <name type="scientific">Streptomyces calidiresistens</name>
    <dbReference type="NCBI Taxonomy" id="1485586"/>
    <lineage>
        <taxon>Bacteria</taxon>
        <taxon>Bacillati</taxon>
        <taxon>Actinomycetota</taxon>
        <taxon>Actinomycetes</taxon>
        <taxon>Kitasatosporales</taxon>
        <taxon>Streptomycetaceae</taxon>
        <taxon>Streptomyces</taxon>
    </lineage>
</organism>
<gene>
    <name evidence="5" type="ORF">FOE67_21485</name>
</gene>
<dbReference type="InterPro" id="IPR002110">
    <property type="entry name" value="Ankyrin_rpt"/>
</dbReference>
<comment type="caution">
    <text evidence="5">The sequence shown here is derived from an EMBL/GenBank/DDBJ whole genome shotgun (WGS) entry which is preliminary data.</text>
</comment>
<dbReference type="PROSITE" id="PS50088">
    <property type="entry name" value="ANK_REPEAT"/>
    <property type="match status" value="2"/>
</dbReference>
<dbReference type="InterPro" id="IPR050776">
    <property type="entry name" value="Ank_Repeat/CDKN_Inhibitor"/>
</dbReference>
<dbReference type="PANTHER" id="PTHR24201">
    <property type="entry name" value="ANK_REP_REGION DOMAIN-CONTAINING PROTEIN"/>
    <property type="match status" value="1"/>
</dbReference>
<name>A0A7W3XYH0_9ACTN</name>
<accession>A0A7W3XYH0</accession>
<protein>
    <recommendedName>
        <fullName evidence="7">Ankyrin repeat domain-containing protein</fullName>
    </recommendedName>
</protein>
<dbReference type="SMART" id="SM00248">
    <property type="entry name" value="ANK"/>
    <property type="match status" value="3"/>
</dbReference>
<dbReference type="PROSITE" id="PS50297">
    <property type="entry name" value="ANK_REP_REGION"/>
    <property type="match status" value="2"/>
</dbReference>
<evidence type="ECO:0008006" key="7">
    <source>
        <dbReference type="Google" id="ProtNLM"/>
    </source>
</evidence>
<keyword evidence="1" id="KW-0677">Repeat</keyword>
<dbReference type="Pfam" id="PF12796">
    <property type="entry name" value="Ank_2"/>
    <property type="match status" value="1"/>
</dbReference>
<dbReference type="Gene3D" id="1.25.40.20">
    <property type="entry name" value="Ankyrin repeat-containing domain"/>
    <property type="match status" value="1"/>
</dbReference>
<feature type="repeat" description="ANK" evidence="3">
    <location>
        <begin position="95"/>
        <end position="127"/>
    </location>
</feature>